<proteinExistence type="predicted"/>
<keyword evidence="3" id="KW-1185">Reference proteome</keyword>
<organism evidence="2 3">
    <name type="scientific">Nyssa sinensis</name>
    <dbReference type="NCBI Taxonomy" id="561372"/>
    <lineage>
        <taxon>Eukaryota</taxon>
        <taxon>Viridiplantae</taxon>
        <taxon>Streptophyta</taxon>
        <taxon>Embryophyta</taxon>
        <taxon>Tracheophyta</taxon>
        <taxon>Spermatophyta</taxon>
        <taxon>Magnoliopsida</taxon>
        <taxon>eudicotyledons</taxon>
        <taxon>Gunneridae</taxon>
        <taxon>Pentapetalae</taxon>
        <taxon>asterids</taxon>
        <taxon>Cornales</taxon>
        <taxon>Nyssaceae</taxon>
        <taxon>Nyssa</taxon>
    </lineage>
</organism>
<accession>A0A5J4ZAZ2</accession>
<evidence type="ECO:0000313" key="3">
    <source>
        <dbReference type="Proteomes" id="UP000325577"/>
    </source>
</evidence>
<dbReference type="EMBL" id="CM018052">
    <property type="protein sequence ID" value="KAA8514874.1"/>
    <property type="molecule type" value="Genomic_DNA"/>
</dbReference>
<name>A0A5J4ZAZ2_9ASTE</name>
<sequence length="93" mass="10113">MPIAQLSEDSDDDTVGNEELKDDGFLGAVRVSGIDVLERTSSHPKAKVLGVEEREEDEPAFEPAFGTEVGEDLISENSIRRGCKAFSQRNSST</sequence>
<dbReference type="AlphaFoldDB" id="A0A5J4ZAZ2"/>
<dbReference type="Proteomes" id="UP000325577">
    <property type="component" value="Linkage Group LG9"/>
</dbReference>
<gene>
    <name evidence="2" type="ORF">F0562_018053</name>
</gene>
<dbReference type="OrthoDB" id="1834375at2759"/>
<protein>
    <submittedName>
        <fullName evidence="2">Uncharacterized protein</fullName>
    </submittedName>
</protein>
<evidence type="ECO:0000256" key="1">
    <source>
        <dbReference type="SAM" id="MobiDB-lite"/>
    </source>
</evidence>
<feature type="region of interest" description="Disordered" evidence="1">
    <location>
        <begin position="1"/>
        <end position="20"/>
    </location>
</feature>
<evidence type="ECO:0000313" key="2">
    <source>
        <dbReference type="EMBL" id="KAA8514874.1"/>
    </source>
</evidence>
<reference evidence="2 3" key="1">
    <citation type="submission" date="2019-09" db="EMBL/GenBank/DDBJ databases">
        <title>A chromosome-level genome assembly of the Chinese tupelo Nyssa sinensis.</title>
        <authorList>
            <person name="Yang X."/>
            <person name="Kang M."/>
            <person name="Yang Y."/>
            <person name="Xiong H."/>
            <person name="Wang M."/>
            <person name="Zhang Z."/>
            <person name="Wang Z."/>
            <person name="Wu H."/>
            <person name="Ma T."/>
            <person name="Liu J."/>
            <person name="Xi Z."/>
        </authorList>
    </citation>
    <scope>NUCLEOTIDE SEQUENCE [LARGE SCALE GENOMIC DNA]</scope>
    <source>
        <strain evidence="2">J267</strain>
        <tissue evidence="2">Leaf</tissue>
    </source>
</reference>